<dbReference type="InterPro" id="IPR051911">
    <property type="entry name" value="SDR_oxidoreductase"/>
</dbReference>
<evidence type="ECO:0000256" key="1">
    <source>
        <dbReference type="ARBA" id="ARBA00006484"/>
    </source>
</evidence>
<organism evidence="3 4">
    <name type="scientific">Armillaria novae-zelandiae</name>
    <dbReference type="NCBI Taxonomy" id="153914"/>
    <lineage>
        <taxon>Eukaryota</taxon>
        <taxon>Fungi</taxon>
        <taxon>Dikarya</taxon>
        <taxon>Basidiomycota</taxon>
        <taxon>Agaricomycotina</taxon>
        <taxon>Agaricomycetes</taxon>
        <taxon>Agaricomycetidae</taxon>
        <taxon>Agaricales</taxon>
        <taxon>Marasmiineae</taxon>
        <taxon>Physalacriaceae</taxon>
        <taxon>Armillaria</taxon>
    </lineage>
</organism>
<dbReference type="AlphaFoldDB" id="A0AA39PHR2"/>
<keyword evidence="2" id="KW-0560">Oxidoreductase</keyword>
<sequence>MSNAQLVWLITGTSTGLGRDLALAALERGDKVIATARARSLHLLAYLKEKGAETLELDVTAPLEDLKKVPDKAVAIYDRVDVLVNNAGYILIGALEESPPEETFDQFKWVSGVVAYADLAYHLRSTNAFGALNVTRAFLPHMRARRTGTFVWLGSIGGWRAVLNAGLYGTTKWALHGISETLDVKVSILGLRSICIDFGYFRTSSLTGDHRKPYVSKIDDYKEITEKVESALQAYNGKQPGDPKKGIQVMLDVVRGEGVAQGKEFSKSLLLGSDCFEGVQDQIQGYLKLQKEWEDVSQSTDF</sequence>
<protein>
    <submittedName>
        <fullName evidence="3">Uncharacterized protein</fullName>
    </submittedName>
</protein>
<dbReference type="Pfam" id="PF00106">
    <property type="entry name" value="adh_short"/>
    <property type="match status" value="1"/>
</dbReference>
<dbReference type="InterPro" id="IPR036291">
    <property type="entry name" value="NAD(P)-bd_dom_sf"/>
</dbReference>
<dbReference type="PANTHER" id="PTHR43976:SF16">
    <property type="entry name" value="SHORT-CHAIN DEHYDROGENASE_REDUCTASE FAMILY PROTEIN"/>
    <property type="match status" value="1"/>
</dbReference>
<evidence type="ECO:0000313" key="3">
    <source>
        <dbReference type="EMBL" id="KAK0484441.1"/>
    </source>
</evidence>
<comment type="similarity">
    <text evidence="1">Belongs to the short-chain dehydrogenases/reductases (SDR) family.</text>
</comment>
<reference evidence="3" key="1">
    <citation type="submission" date="2023-06" db="EMBL/GenBank/DDBJ databases">
        <authorList>
            <consortium name="Lawrence Berkeley National Laboratory"/>
            <person name="Ahrendt S."/>
            <person name="Sahu N."/>
            <person name="Indic B."/>
            <person name="Wong-Bajracharya J."/>
            <person name="Merenyi Z."/>
            <person name="Ke H.-M."/>
            <person name="Monk M."/>
            <person name="Kocsube S."/>
            <person name="Drula E."/>
            <person name="Lipzen A."/>
            <person name="Balint B."/>
            <person name="Henrissat B."/>
            <person name="Andreopoulos B."/>
            <person name="Martin F.M."/>
            <person name="Harder C.B."/>
            <person name="Rigling D."/>
            <person name="Ford K.L."/>
            <person name="Foster G.D."/>
            <person name="Pangilinan J."/>
            <person name="Papanicolaou A."/>
            <person name="Barry K."/>
            <person name="LaButti K."/>
            <person name="Viragh M."/>
            <person name="Koriabine M."/>
            <person name="Yan M."/>
            <person name="Riley R."/>
            <person name="Champramary S."/>
            <person name="Plett K.L."/>
            <person name="Tsai I.J."/>
            <person name="Slot J."/>
            <person name="Sipos G."/>
            <person name="Plett J."/>
            <person name="Nagy L.G."/>
            <person name="Grigoriev I.V."/>
        </authorList>
    </citation>
    <scope>NUCLEOTIDE SEQUENCE</scope>
    <source>
        <strain evidence="3">ICMP 16352</strain>
    </source>
</reference>
<dbReference type="PRINTS" id="PR00081">
    <property type="entry name" value="GDHRDH"/>
</dbReference>
<evidence type="ECO:0000313" key="4">
    <source>
        <dbReference type="Proteomes" id="UP001175227"/>
    </source>
</evidence>
<dbReference type="InterPro" id="IPR002347">
    <property type="entry name" value="SDR_fam"/>
</dbReference>
<accession>A0AA39PHR2</accession>
<dbReference type="SUPFAM" id="SSF51735">
    <property type="entry name" value="NAD(P)-binding Rossmann-fold domains"/>
    <property type="match status" value="1"/>
</dbReference>
<name>A0AA39PHR2_9AGAR</name>
<gene>
    <name evidence="3" type="ORF">IW261DRAFT_1359496</name>
</gene>
<dbReference type="EMBL" id="JAUEPR010000005">
    <property type="protein sequence ID" value="KAK0484441.1"/>
    <property type="molecule type" value="Genomic_DNA"/>
</dbReference>
<keyword evidence="4" id="KW-1185">Reference proteome</keyword>
<dbReference type="Gene3D" id="3.40.50.720">
    <property type="entry name" value="NAD(P)-binding Rossmann-like Domain"/>
    <property type="match status" value="1"/>
</dbReference>
<dbReference type="PANTHER" id="PTHR43976">
    <property type="entry name" value="SHORT CHAIN DEHYDROGENASE"/>
    <property type="match status" value="1"/>
</dbReference>
<dbReference type="GO" id="GO:0016491">
    <property type="term" value="F:oxidoreductase activity"/>
    <property type="evidence" value="ECO:0007669"/>
    <property type="project" value="UniProtKB-KW"/>
</dbReference>
<proteinExistence type="inferred from homology"/>
<dbReference type="Proteomes" id="UP001175227">
    <property type="component" value="Unassembled WGS sequence"/>
</dbReference>
<comment type="caution">
    <text evidence="3">The sequence shown here is derived from an EMBL/GenBank/DDBJ whole genome shotgun (WGS) entry which is preliminary data.</text>
</comment>
<dbReference type="CDD" id="cd05374">
    <property type="entry name" value="17beta-HSD-like_SDR_c"/>
    <property type="match status" value="1"/>
</dbReference>
<evidence type="ECO:0000256" key="2">
    <source>
        <dbReference type="ARBA" id="ARBA00023002"/>
    </source>
</evidence>